<evidence type="ECO:0000256" key="4">
    <source>
        <dbReference type="ARBA" id="ARBA00022737"/>
    </source>
</evidence>
<keyword evidence="4 7" id="KW-0677">Repeat</keyword>
<keyword evidence="1 7" id="KW-0444">Lipid biosynthesis</keyword>
<comment type="similarity">
    <text evidence="7">Belongs to the transferase hexapeptide repeat family. LpxD subfamily.</text>
</comment>
<dbReference type="Gene3D" id="2.160.10.10">
    <property type="entry name" value="Hexapeptide repeat proteins"/>
    <property type="match status" value="1"/>
</dbReference>
<dbReference type="EMBL" id="MLHQ01000022">
    <property type="protein sequence ID" value="OOF57732.1"/>
    <property type="molecule type" value="Genomic_DNA"/>
</dbReference>
<keyword evidence="3 7" id="KW-0808">Transferase</keyword>
<dbReference type="InterPro" id="IPR007691">
    <property type="entry name" value="LpxD"/>
</dbReference>
<evidence type="ECO:0000256" key="5">
    <source>
        <dbReference type="ARBA" id="ARBA00023098"/>
    </source>
</evidence>
<accession>A0A1V3JNB3</accession>
<feature type="active site" description="Proton acceptor" evidence="7">
    <location>
        <position position="242"/>
    </location>
</feature>
<dbReference type="EC" id="2.3.1.191" evidence="7"/>
<evidence type="ECO:0000259" key="8">
    <source>
        <dbReference type="Pfam" id="PF04613"/>
    </source>
</evidence>
<dbReference type="HAMAP" id="MF_00523">
    <property type="entry name" value="LpxD"/>
    <property type="match status" value="1"/>
</dbReference>
<dbReference type="GO" id="GO:0016020">
    <property type="term" value="C:membrane"/>
    <property type="evidence" value="ECO:0007669"/>
    <property type="project" value="GOC"/>
</dbReference>
<dbReference type="NCBIfam" id="TIGR01853">
    <property type="entry name" value="lipid_A_lpxD"/>
    <property type="match status" value="1"/>
</dbReference>
<keyword evidence="6 7" id="KW-0012">Acyltransferase</keyword>
<dbReference type="InterPro" id="IPR001451">
    <property type="entry name" value="Hexapep"/>
</dbReference>
<proteinExistence type="inferred from homology"/>
<dbReference type="PROSITE" id="PS00101">
    <property type="entry name" value="HEXAPEP_TRANSFERASES"/>
    <property type="match status" value="2"/>
</dbReference>
<evidence type="ECO:0000313" key="9">
    <source>
        <dbReference type="EMBL" id="OOF57732.1"/>
    </source>
</evidence>
<dbReference type="InterPro" id="IPR020573">
    <property type="entry name" value="UDP_GlcNAc_AcTrfase_non-rep"/>
</dbReference>
<evidence type="ECO:0000256" key="1">
    <source>
        <dbReference type="ARBA" id="ARBA00022516"/>
    </source>
</evidence>
<dbReference type="SUPFAM" id="SSF51161">
    <property type="entry name" value="Trimeric LpxA-like enzymes"/>
    <property type="match status" value="1"/>
</dbReference>
<dbReference type="GO" id="GO:0103118">
    <property type="term" value="F:UDP-3-O-[(3R)-3-hydroxyacyl]-glucosamine N-acyltransferase activity"/>
    <property type="evidence" value="ECO:0007669"/>
    <property type="project" value="UniProtKB-EC"/>
</dbReference>
<gene>
    <name evidence="7" type="primary">lpxD</name>
    <name evidence="9" type="ORF">BKL49_08455</name>
</gene>
<evidence type="ECO:0000256" key="7">
    <source>
        <dbReference type="HAMAP-Rule" id="MF_00523"/>
    </source>
</evidence>
<dbReference type="InterPro" id="IPR018357">
    <property type="entry name" value="Hexapep_transf_CS"/>
</dbReference>
<dbReference type="OrthoDB" id="9784739at2"/>
<evidence type="ECO:0000256" key="3">
    <source>
        <dbReference type="ARBA" id="ARBA00022679"/>
    </source>
</evidence>
<name>A0A1V3JNB3_9PAST</name>
<dbReference type="CDD" id="cd03352">
    <property type="entry name" value="LbH_LpxD"/>
    <property type="match status" value="1"/>
</dbReference>
<dbReference type="Gene3D" id="3.40.1390.10">
    <property type="entry name" value="MurE/MurF, N-terminal domain"/>
    <property type="match status" value="1"/>
</dbReference>
<feature type="domain" description="UDP-3-O-[3-hydroxymyristoyl] glucosamine N-acyltransferase non-repeat region" evidence="8">
    <location>
        <begin position="23"/>
        <end position="91"/>
    </location>
</feature>
<dbReference type="NCBIfam" id="NF002060">
    <property type="entry name" value="PRK00892.1"/>
    <property type="match status" value="1"/>
</dbReference>
<evidence type="ECO:0000256" key="2">
    <source>
        <dbReference type="ARBA" id="ARBA00022556"/>
    </source>
</evidence>
<comment type="subunit">
    <text evidence="7">Homotrimer.</text>
</comment>
<evidence type="ECO:0000313" key="10">
    <source>
        <dbReference type="Proteomes" id="UP000188602"/>
    </source>
</evidence>
<dbReference type="PANTHER" id="PTHR43378:SF2">
    <property type="entry name" value="UDP-3-O-ACYLGLUCOSAMINE N-ACYLTRANSFERASE 1, MITOCHONDRIAL-RELATED"/>
    <property type="match status" value="1"/>
</dbReference>
<dbReference type="Gene3D" id="1.20.5.170">
    <property type="match status" value="1"/>
</dbReference>
<keyword evidence="10" id="KW-1185">Reference proteome</keyword>
<dbReference type="PANTHER" id="PTHR43378">
    <property type="entry name" value="UDP-3-O-ACYLGLUCOSAMINE N-ACYLTRANSFERASE"/>
    <property type="match status" value="1"/>
</dbReference>
<dbReference type="RefSeq" id="WP_077424506.1">
    <property type="nucleotide sequence ID" value="NZ_MLHQ01000022.1"/>
</dbReference>
<protein>
    <recommendedName>
        <fullName evidence="7">UDP-3-O-acylglucosamine N-acyltransferase</fullName>
        <ecNumber evidence="7">2.3.1.191</ecNumber>
    </recommendedName>
</protein>
<organism evidence="9 10">
    <name type="scientific">Rodentibacter myodis</name>
    <dbReference type="NCBI Taxonomy" id="1907939"/>
    <lineage>
        <taxon>Bacteria</taxon>
        <taxon>Pseudomonadati</taxon>
        <taxon>Pseudomonadota</taxon>
        <taxon>Gammaproteobacteria</taxon>
        <taxon>Pasteurellales</taxon>
        <taxon>Pasteurellaceae</taxon>
        <taxon>Rodentibacter</taxon>
    </lineage>
</organism>
<evidence type="ECO:0000256" key="6">
    <source>
        <dbReference type="ARBA" id="ARBA00023315"/>
    </source>
</evidence>
<dbReference type="STRING" id="1907939.BKL49_08455"/>
<dbReference type="Pfam" id="PF00132">
    <property type="entry name" value="Hexapep"/>
    <property type="match status" value="2"/>
</dbReference>
<reference evidence="9 10" key="1">
    <citation type="submission" date="2016-10" db="EMBL/GenBank/DDBJ databases">
        <title>Rodentibacter gen. nov. and new species.</title>
        <authorList>
            <person name="Christensen H."/>
        </authorList>
    </citation>
    <scope>NUCLEOTIDE SEQUENCE [LARGE SCALE GENOMIC DNA]</scope>
    <source>
        <strain evidence="9 10">Ac151</strain>
    </source>
</reference>
<dbReference type="GO" id="GO:0009245">
    <property type="term" value="P:lipid A biosynthetic process"/>
    <property type="evidence" value="ECO:0007669"/>
    <property type="project" value="UniProtKB-UniRule"/>
</dbReference>
<dbReference type="UniPathway" id="UPA00973"/>
<dbReference type="GO" id="GO:0016410">
    <property type="term" value="F:N-acyltransferase activity"/>
    <property type="evidence" value="ECO:0007669"/>
    <property type="project" value="InterPro"/>
</dbReference>
<sequence>MQKSYSLQELANQIGATVRGNADVVVTNIAPLDKAQSNQLTFISNAKFRPLLKEAKAGILVVSEADVEFCALESNLLIVKDPYVAYAILAQYMDTTPKAAQGIAPSAVIFDGVSLGENVSIGANAVIEEGVVLGDNVTIGANCFVGKNTKIGAGTQLWANVTVYHDVEIGANCLIQSGTVIGSDGFGYANDRGRWIKIPQVGQVIIGNNVEIGACTCIDRGALDATVIEDNVIIDNLCQIAHNVHIGTGTAVAGGVIMAGSLTVGRYCLIGGASVINGHMEICDKVTVTGMGMVMRPITEPGVYSSGIPLQTNKEWRKTAALTLGIDGMNKRLKALEKKIG</sequence>
<comment type="function">
    <text evidence="7">Catalyzes the N-acylation of UDP-3-O-acylglucosamine using 3-hydroxyacyl-ACP as the acyl donor. Is involved in the biosynthesis of lipid A, a phosphorylated glycolipid that anchors the lipopolysaccharide to the outer membrane of the cell.</text>
</comment>
<comment type="catalytic activity">
    <reaction evidence="7">
        <text>a UDP-3-O-[(3R)-3-hydroxyacyl]-alpha-D-glucosamine + a (3R)-hydroxyacyl-[ACP] = a UDP-2-N,3-O-bis[(3R)-3-hydroxyacyl]-alpha-D-glucosamine + holo-[ACP] + H(+)</text>
        <dbReference type="Rhea" id="RHEA:53836"/>
        <dbReference type="Rhea" id="RHEA-COMP:9685"/>
        <dbReference type="Rhea" id="RHEA-COMP:9945"/>
        <dbReference type="ChEBI" id="CHEBI:15378"/>
        <dbReference type="ChEBI" id="CHEBI:64479"/>
        <dbReference type="ChEBI" id="CHEBI:78827"/>
        <dbReference type="ChEBI" id="CHEBI:137740"/>
        <dbReference type="ChEBI" id="CHEBI:137748"/>
        <dbReference type="EC" id="2.3.1.191"/>
    </reaction>
</comment>
<dbReference type="Pfam" id="PF04613">
    <property type="entry name" value="LpxD"/>
    <property type="match status" value="1"/>
</dbReference>
<comment type="pathway">
    <text evidence="7">Bacterial outer membrane biogenesis; LPS lipid A biosynthesis.</text>
</comment>
<keyword evidence="2 7" id="KW-0441">Lipid A biosynthesis</keyword>
<dbReference type="Proteomes" id="UP000188602">
    <property type="component" value="Unassembled WGS sequence"/>
</dbReference>
<dbReference type="AlphaFoldDB" id="A0A1V3JNB3"/>
<keyword evidence="5 7" id="KW-0443">Lipid metabolism</keyword>
<dbReference type="FunFam" id="2.160.10.10:FF:000005">
    <property type="entry name" value="UDP-3-O-(3-hydroxymyristoyl)glucosamine N-acyltransferase"/>
    <property type="match status" value="1"/>
</dbReference>
<comment type="caution">
    <text evidence="9">The sequence shown here is derived from an EMBL/GenBank/DDBJ whole genome shotgun (WGS) entry which is preliminary data.</text>
</comment>
<dbReference type="InterPro" id="IPR011004">
    <property type="entry name" value="Trimer_LpxA-like_sf"/>
</dbReference>